<comment type="caution">
    <text evidence="2">The sequence shown here is derived from an EMBL/GenBank/DDBJ whole genome shotgun (WGS) entry which is preliminary data.</text>
</comment>
<reference evidence="2" key="1">
    <citation type="submission" date="2019-06" db="EMBL/GenBank/DDBJ databases">
        <authorList>
            <person name="Gan P."/>
            <person name="Shirasu K."/>
        </authorList>
    </citation>
    <scope>NUCLEOTIDE SEQUENCE [LARGE SCALE GENOMIC DNA]</scope>
    <source>
        <strain evidence="2">CAD2</strain>
    </source>
</reference>
<dbReference type="Proteomes" id="UP000711996">
    <property type="component" value="Unassembled WGS sequence"/>
</dbReference>
<evidence type="ECO:0000256" key="1">
    <source>
        <dbReference type="SAM" id="MobiDB-lite"/>
    </source>
</evidence>
<dbReference type="EMBL" id="QPMT01000005">
    <property type="protein sequence ID" value="KAF4863864.1"/>
    <property type="molecule type" value="Genomic_DNA"/>
</dbReference>
<evidence type="ECO:0000313" key="3">
    <source>
        <dbReference type="Proteomes" id="UP000711996"/>
    </source>
</evidence>
<gene>
    <name evidence="2" type="ORF">CGCSCA2_v002536</name>
</gene>
<feature type="region of interest" description="Disordered" evidence="1">
    <location>
        <begin position="1"/>
        <end position="21"/>
    </location>
</feature>
<dbReference type="OrthoDB" id="3787063at2759"/>
<sequence>MTAALSVTGRRNELVMRQEQSSRYDESQIRAQQIEYALEKMQGTLDKIADAQEKSYIERKPMSTLPAPQTQHHQESPLPKLLALGELHPEAFEIALNKVLPLSRRSSLSNSL</sequence>
<name>A0A9P5K9R5_COLSI</name>
<evidence type="ECO:0000313" key="2">
    <source>
        <dbReference type="EMBL" id="KAF4863864.1"/>
    </source>
</evidence>
<proteinExistence type="predicted"/>
<organism evidence="2 3">
    <name type="scientific">Colletotrichum siamense</name>
    <name type="common">Anthracnose fungus</name>
    <dbReference type="NCBI Taxonomy" id="690259"/>
    <lineage>
        <taxon>Eukaryota</taxon>
        <taxon>Fungi</taxon>
        <taxon>Dikarya</taxon>
        <taxon>Ascomycota</taxon>
        <taxon>Pezizomycotina</taxon>
        <taxon>Sordariomycetes</taxon>
        <taxon>Hypocreomycetidae</taxon>
        <taxon>Glomerellales</taxon>
        <taxon>Glomerellaceae</taxon>
        <taxon>Colletotrichum</taxon>
        <taxon>Colletotrichum gloeosporioides species complex</taxon>
    </lineage>
</organism>
<protein>
    <submittedName>
        <fullName evidence="2">Uncharacterized protein</fullName>
    </submittedName>
</protein>
<feature type="compositionally biased region" description="Basic and acidic residues" evidence="1">
    <location>
        <begin position="10"/>
        <end position="21"/>
    </location>
</feature>
<accession>A0A9P5K9R5</accession>
<keyword evidence="3" id="KW-1185">Reference proteome</keyword>
<dbReference type="AlphaFoldDB" id="A0A9P5K9R5"/>